<sequence length="227" mass="23206">MRAFRTLMMAGLLAATGLVQAVPVKKTADFEGLSAPSDPSVIVALPYSENGLSFTGNGAFAFGLGVAGGGTHNALLLSEVSVDQFGDTVDQCPSAGCAITVGFSAGFTNFGFSLASLDLRSGGSPMLEIFGDQGQIGSAVAVAGVQSSSACKVGVCTFQEFSVDLAPGQVGTSFRLSFASAAHWLFDQFNVTPFEATPPNRVPEPASFALVLAALGGVAVTRRRRGQ</sequence>
<dbReference type="RefSeq" id="WP_347704732.1">
    <property type="nucleotide sequence ID" value="NZ_JBDPZD010000002.1"/>
</dbReference>
<evidence type="ECO:0000313" key="4">
    <source>
        <dbReference type="Proteomes" id="UP001495147"/>
    </source>
</evidence>
<protein>
    <submittedName>
        <fullName evidence="3">PEP-CTERM sorting domain-containing protein</fullName>
    </submittedName>
</protein>
<comment type="caution">
    <text evidence="3">The sequence shown here is derived from an EMBL/GenBank/DDBJ whole genome shotgun (WGS) entry which is preliminary data.</text>
</comment>
<evidence type="ECO:0000313" key="3">
    <source>
        <dbReference type="EMBL" id="MEO3691925.1"/>
    </source>
</evidence>
<dbReference type="NCBIfam" id="TIGR02595">
    <property type="entry name" value="PEP_CTERM"/>
    <property type="match status" value="1"/>
</dbReference>
<reference evidence="3 4" key="1">
    <citation type="submission" date="2024-05" db="EMBL/GenBank/DDBJ databases">
        <title>Roseateles sp. DJS-2-20 16S ribosomal RNA gene Genome sequencing and assembly.</title>
        <authorList>
            <person name="Woo H."/>
        </authorList>
    </citation>
    <scope>NUCLEOTIDE SEQUENCE [LARGE SCALE GENOMIC DNA]</scope>
    <source>
        <strain evidence="3 4">DJS-2-20</strain>
    </source>
</reference>
<evidence type="ECO:0000259" key="2">
    <source>
        <dbReference type="Pfam" id="PF07589"/>
    </source>
</evidence>
<dbReference type="Pfam" id="PF07589">
    <property type="entry name" value="PEP-CTERM"/>
    <property type="match status" value="1"/>
</dbReference>
<evidence type="ECO:0000256" key="1">
    <source>
        <dbReference type="SAM" id="SignalP"/>
    </source>
</evidence>
<feature type="domain" description="Ice-binding protein C-terminal" evidence="2">
    <location>
        <begin position="202"/>
        <end position="225"/>
    </location>
</feature>
<accession>A0ABV0G2J9</accession>
<dbReference type="Proteomes" id="UP001495147">
    <property type="component" value="Unassembled WGS sequence"/>
</dbReference>
<organism evidence="3 4">
    <name type="scientific">Roseateles paludis</name>
    <dbReference type="NCBI Taxonomy" id="3145238"/>
    <lineage>
        <taxon>Bacteria</taxon>
        <taxon>Pseudomonadati</taxon>
        <taxon>Pseudomonadota</taxon>
        <taxon>Betaproteobacteria</taxon>
        <taxon>Burkholderiales</taxon>
        <taxon>Sphaerotilaceae</taxon>
        <taxon>Roseateles</taxon>
    </lineage>
</organism>
<proteinExistence type="predicted"/>
<gene>
    <name evidence="3" type="ORF">ABDJ85_10630</name>
</gene>
<keyword evidence="1" id="KW-0732">Signal</keyword>
<feature type="signal peptide" evidence="1">
    <location>
        <begin position="1"/>
        <end position="21"/>
    </location>
</feature>
<dbReference type="InterPro" id="IPR013424">
    <property type="entry name" value="Ice-binding_C"/>
</dbReference>
<name>A0ABV0G2J9_9BURK</name>
<dbReference type="EMBL" id="JBDPZD010000002">
    <property type="protein sequence ID" value="MEO3691925.1"/>
    <property type="molecule type" value="Genomic_DNA"/>
</dbReference>
<feature type="chain" id="PRO_5045846103" evidence="1">
    <location>
        <begin position="22"/>
        <end position="227"/>
    </location>
</feature>
<keyword evidence="4" id="KW-1185">Reference proteome</keyword>